<keyword evidence="3" id="KW-0255">Endonuclease</keyword>
<feature type="domain" description="Integrase catalytic" evidence="2">
    <location>
        <begin position="510"/>
        <end position="703"/>
    </location>
</feature>
<evidence type="ECO:0000256" key="1">
    <source>
        <dbReference type="SAM" id="Coils"/>
    </source>
</evidence>
<proteinExistence type="predicted"/>
<dbReference type="Proteomes" id="UP001500279">
    <property type="component" value="Unassembled WGS sequence"/>
</dbReference>
<keyword evidence="3" id="KW-0540">Nuclease</keyword>
<dbReference type="Gene3D" id="3.30.420.10">
    <property type="entry name" value="Ribonuclease H-like superfamily/Ribonuclease H"/>
    <property type="match status" value="1"/>
</dbReference>
<keyword evidence="4" id="KW-1185">Reference proteome</keyword>
<sequence length="930" mass="104467">MSPVRSLSPPLRPELKVQVDKVMFDQRITAPGREYVEECISQGPARQAQGRLGNAITRFVSRKTGLCLLLESRRGEFALAVLLDNDPDVIAFFTQPPTVQLDILGEDGKRRTTTRYTPDFLVVRKNGIFVMETRDEGRLLDALANDSSQFARSEVGEWRFLPAESRFSKLGFGYKLIANSSLPARLVENTRFLEDYARVHAPALDPLVCAALKDAVAAQGSVALHELLGRGFKADDIYRAILAHEVHIDWGADRLANSAELVIHADATRRTVHQLLMEARRGPALELPGTIWLKADSTFEFGGHKFTVLIPGETFVLACRDGAAPQRFDVSTLLKAQAQGLLKADGLRPKVEADKIASHSKESLERAAARLRSVRSNDTTEFSARSHSRYRKLIASATSNLDALLALVDRQNQRGNRTPRFSEANGELIEQAYREFYNTPDCRTVMGTYAKYQELCANTLEFGEPVRPVAYTTFCRMEDDLGSTLERRGRRAAYQARPIRPEPEFEFPVNGVRPHEVCFIDHTIANLATVSPEGVKLGKPTLTIGVDGHTAKSRALILSYDPPSSQTVLMVLRDYVRRHNRLPKSIVVDNGKEFHSDTLIKFCALYGVNIHYRTPGQPRERGSMIERLLGATETEVLSEMTGNTRLMIKDTRLVTKAVDPFRRAEWTLVAAYYAIENYLFDVRANRVHPAIGRTPNDYEAQRLAETGARDFLAVQLDENFLLMTSPHAKRPYHKVDPQRGVWVNGPWYRHPDMQKLGKGHRLEVRIEPWNASVVYVYLNQRWVTAVGVNSRWLTERTQREVEIMLREQQRLSKLRAQQDRLTEDRQAFRANRWRPEHFDARLNVQQLEMKTLYDNLGISEAMRPSTPDDARTLEADGGATAVITAMPVPAKDASGGDAASPETANELEAIGDGQAASGRSNLFAGLQNFR</sequence>
<comment type="caution">
    <text evidence="3">The sequence shown here is derived from an EMBL/GenBank/DDBJ whole genome shotgun (WGS) entry which is preliminary data.</text>
</comment>
<dbReference type="GO" id="GO:0004519">
    <property type="term" value="F:endonuclease activity"/>
    <property type="evidence" value="ECO:0007669"/>
    <property type="project" value="UniProtKB-KW"/>
</dbReference>
<protein>
    <submittedName>
        <fullName evidence="3">TnsA endonuclease N-terminal domain-containing protein</fullName>
    </submittedName>
</protein>
<name>A0ABN1K2J7_9BURK</name>
<reference evidence="3 4" key="1">
    <citation type="journal article" date="2019" name="Int. J. Syst. Evol. Microbiol.">
        <title>The Global Catalogue of Microorganisms (GCM) 10K type strain sequencing project: providing services to taxonomists for standard genome sequencing and annotation.</title>
        <authorList>
            <consortium name="The Broad Institute Genomics Platform"/>
            <consortium name="The Broad Institute Genome Sequencing Center for Infectious Disease"/>
            <person name="Wu L."/>
            <person name="Ma J."/>
        </authorList>
    </citation>
    <scope>NUCLEOTIDE SEQUENCE [LARGE SCALE GENOMIC DNA]</scope>
    <source>
        <strain evidence="3 4">JCM 15503</strain>
    </source>
</reference>
<gene>
    <name evidence="3" type="ORF">GCM10009107_26790</name>
</gene>
<dbReference type="EMBL" id="BAAAEW010000016">
    <property type="protein sequence ID" value="GAA0752733.1"/>
    <property type="molecule type" value="Genomic_DNA"/>
</dbReference>
<feature type="coiled-coil region" evidence="1">
    <location>
        <begin position="804"/>
        <end position="831"/>
    </location>
</feature>
<evidence type="ECO:0000259" key="2">
    <source>
        <dbReference type="PROSITE" id="PS50994"/>
    </source>
</evidence>
<keyword evidence="3" id="KW-0378">Hydrolase</keyword>
<evidence type="ECO:0000313" key="4">
    <source>
        <dbReference type="Proteomes" id="UP001500279"/>
    </source>
</evidence>
<dbReference type="SUPFAM" id="SSF53098">
    <property type="entry name" value="Ribonuclease H-like"/>
    <property type="match status" value="1"/>
</dbReference>
<organism evidence="3 4">
    <name type="scientific">Ideonella azotifigens</name>
    <dbReference type="NCBI Taxonomy" id="513160"/>
    <lineage>
        <taxon>Bacteria</taxon>
        <taxon>Pseudomonadati</taxon>
        <taxon>Pseudomonadota</taxon>
        <taxon>Betaproteobacteria</taxon>
        <taxon>Burkholderiales</taxon>
        <taxon>Sphaerotilaceae</taxon>
        <taxon>Ideonella</taxon>
    </lineage>
</organism>
<dbReference type="InterPro" id="IPR036397">
    <property type="entry name" value="RNaseH_sf"/>
</dbReference>
<dbReference type="InterPro" id="IPR001584">
    <property type="entry name" value="Integrase_cat-core"/>
</dbReference>
<dbReference type="InterPro" id="IPR012337">
    <property type="entry name" value="RNaseH-like_sf"/>
</dbReference>
<dbReference type="PROSITE" id="PS50994">
    <property type="entry name" value="INTEGRASE"/>
    <property type="match status" value="1"/>
</dbReference>
<accession>A0ABN1K2J7</accession>
<keyword evidence="1" id="KW-0175">Coiled coil</keyword>
<evidence type="ECO:0000313" key="3">
    <source>
        <dbReference type="EMBL" id="GAA0752733.1"/>
    </source>
</evidence>